<dbReference type="GeneID" id="116294848"/>
<dbReference type="KEGG" id="aten:116294848"/>
<dbReference type="OrthoDB" id="5950353at2759"/>
<dbReference type="InParanoid" id="A0A6P8HSG4"/>
<protein>
    <submittedName>
        <fullName evidence="2">Uncharacterized protein LOC116294848 isoform X1</fullName>
    </submittedName>
</protein>
<evidence type="ECO:0000313" key="2">
    <source>
        <dbReference type="RefSeq" id="XP_031558381.1"/>
    </source>
</evidence>
<name>A0A6P8HSG4_ACTTE</name>
<sequence length="326" mass="37657">MTWLQQLSSVVKLTSKVMKKTTRCYRELHLKISRKATHRQNRHSLVRLGGKRRTESAKVEDKSLLLQRQSSTQSSLSHLYSSYDVDDKEDGKTKGKKKLSKDIQVIWANNPETDAIFTKLGAIDIVFRYDRLLNEWKCLKDAEKEFKRVMGLDQDKDLVQCIDSIPPDMRIGFSHGPNNDSEYEFHLDIDPLVSLEKLNAPLMFNLKRAVHLFTVISKQMNIIQVTGAAIIKDLERLVSLFKLNEPFVEINGVWHSVELLNSQQVEQAYLIIKDIVSLTGWRSQAMMDYILEQGDKVDLQVIKDDPDNHKVIIFSKKLSNSKKRKM</sequence>
<gene>
    <name evidence="2" type="primary">LOC116294848</name>
</gene>
<accession>A0A6P8HSG4</accession>
<dbReference type="RefSeq" id="XP_031558381.1">
    <property type="nucleotide sequence ID" value="XM_031702521.1"/>
</dbReference>
<proteinExistence type="predicted"/>
<dbReference type="Proteomes" id="UP000515163">
    <property type="component" value="Unplaced"/>
</dbReference>
<evidence type="ECO:0000313" key="1">
    <source>
        <dbReference type="Proteomes" id="UP000515163"/>
    </source>
</evidence>
<reference evidence="2" key="1">
    <citation type="submission" date="2025-08" db="UniProtKB">
        <authorList>
            <consortium name="RefSeq"/>
        </authorList>
    </citation>
    <scope>IDENTIFICATION</scope>
    <source>
        <tissue evidence="2">Tentacle</tissue>
    </source>
</reference>
<keyword evidence="1" id="KW-1185">Reference proteome</keyword>
<dbReference type="AlphaFoldDB" id="A0A6P8HSG4"/>
<organism evidence="1 2">
    <name type="scientific">Actinia tenebrosa</name>
    <name type="common">Australian red waratah sea anemone</name>
    <dbReference type="NCBI Taxonomy" id="6105"/>
    <lineage>
        <taxon>Eukaryota</taxon>
        <taxon>Metazoa</taxon>
        <taxon>Cnidaria</taxon>
        <taxon>Anthozoa</taxon>
        <taxon>Hexacorallia</taxon>
        <taxon>Actiniaria</taxon>
        <taxon>Actiniidae</taxon>
        <taxon>Actinia</taxon>
    </lineage>
</organism>